<keyword evidence="3 10" id="KW-0479">Metal-binding</keyword>
<dbReference type="GO" id="GO:0003924">
    <property type="term" value="F:GTPase activity"/>
    <property type="evidence" value="ECO:0007669"/>
    <property type="project" value="UniProtKB-UniRule"/>
</dbReference>
<keyword evidence="2 10" id="KW-0690">Ribosome biogenesis</keyword>
<evidence type="ECO:0000259" key="12">
    <source>
        <dbReference type="PROSITE" id="PS51721"/>
    </source>
</evidence>
<keyword evidence="1 10" id="KW-0963">Cytoplasm</keyword>
<dbReference type="GO" id="GO:0019843">
    <property type="term" value="F:rRNA binding"/>
    <property type="evidence" value="ECO:0007669"/>
    <property type="project" value="UniProtKB-KW"/>
</dbReference>
<dbReference type="GO" id="GO:0005525">
    <property type="term" value="F:GTP binding"/>
    <property type="evidence" value="ECO:0007669"/>
    <property type="project" value="UniProtKB-UniRule"/>
</dbReference>
<feature type="domain" description="CP-type G" evidence="12">
    <location>
        <begin position="105"/>
        <end position="262"/>
    </location>
</feature>
<proteinExistence type="inferred from homology"/>
<dbReference type="AlphaFoldDB" id="A0A1M5V3R4"/>
<feature type="binding site" evidence="10">
    <location>
        <position position="285"/>
    </location>
    <ligand>
        <name>Zn(2+)</name>
        <dbReference type="ChEBI" id="CHEBI:29105"/>
    </ligand>
</feature>
<dbReference type="PROSITE" id="PS51721">
    <property type="entry name" value="G_CP"/>
    <property type="match status" value="1"/>
</dbReference>
<feature type="binding site" evidence="10">
    <location>
        <begin position="205"/>
        <end position="213"/>
    </location>
    <ligand>
        <name>GTP</name>
        <dbReference type="ChEBI" id="CHEBI:37565"/>
    </ligand>
</feature>
<evidence type="ECO:0000256" key="5">
    <source>
        <dbReference type="ARBA" id="ARBA00022741"/>
    </source>
</evidence>
<comment type="cofactor">
    <cofactor evidence="10">
        <name>Zn(2+)</name>
        <dbReference type="ChEBI" id="CHEBI:29105"/>
    </cofactor>
    <text evidence="10">Binds 1 zinc ion per subunit.</text>
</comment>
<keyword evidence="9 10" id="KW-0342">GTP-binding</keyword>
<evidence type="ECO:0000259" key="11">
    <source>
        <dbReference type="PROSITE" id="PS50936"/>
    </source>
</evidence>
<dbReference type="CDD" id="cd01854">
    <property type="entry name" value="YjeQ_EngC"/>
    <property type="match status" value="1"/>
</dbReference>
<comment type="subcellular location">
    <subcellularLocation>
        <location evidence="10">Cytoplasm</location>
    </subcellularLocation>
</comment>
<dbReference type="EC" id="3.6.1.-" evidence="10"/>
<reference evidence="13 14" key="1">
    <citation type="submission" date="2016-11" db="EMBL/GenBank/DDBJ databases">
        <authorList>
            <person name="Jaros S."/>
            <person name="Januszkiewicz K."/>
            <person name="Wedrychowicz H."/>
        </authorList>
    </citation>
    <scope>NUCLEOTIDE SEQUENCE [LARGE SCALE GENOMIC DNA]</scope>
    <source>
        <strain evidence="13 14">DSM 8605</strain>
    </source>
</reference>
<feature type="binding site" evidence="10">
    <location>
        <position position="292"/>
    </location>
    <ligand>
        <name>Zn(2+)</name>
        <dbReference type="ChEBI" id="CHEBI:29105"/>
    </ligand>
</feature>
<evidence type="ECO:0000256" key="10">
    <source>
        <dbReference type="HAMAP-Rule" id="MF_01820"/>
    </source>
</evidence>
<dbReference type="Gene3D" id="3.40.50.300">
    <property type="entry name" value="P-loop containing nucleotide triphosphate hydrolases"/>
    <property type="match status" value="1"/>
</dbReference>
<evidence type="ECO:0000256" key="2">
    <source>
        <dbReference type="ARBA" id="ARBA00022517"/>
    </source>
</evidence>
<keyword evidence="7 10" id="KW-0862">Zinc</keyword>
<dbReference type="InterPro" id="IPR027417">
    <property type="entry name" value="P-loop_NTPase"/>
</dbReference>
<feature type="binding site" evidence="10">
    <location>
        <position position="298"/>
    </location>
    <ligand>
        <name>Zn(2+)</name>
        <dbReference type="ChEBI" id="CHEBI:29105"/>
    </ligand>
</feature>
<dbReference type="PANTHER" id="PTHR32120:SF10">
    <property type="entry name" value="SMALL RIBOSOMAL SUBUNIT BIOGENESIS GTPASE RSGA"/>
    <property type="match status" value="1"/>
</dbReference>
<evidence type="ECO:0000256" key="8">
    <source>
        <dbReference type="ARBA" id="ARBA00022884"/>
    </source>
</evidence>
<dbReference type="NCBIfam" id="TIGR00157">
    <property type="entry name" value="ribosome small subunit-dependent GTPase A"/>
    <property type="match status" value="1"/>
</dbReference>
<dbReference type="PROSITE" id="PS50936">
    <property type="entry name" value="ENGC_GTPASE"/>
    <property type="match status" value="1"/>
</dbReference>
<comment type="subunit">
    <text evidence="10">Monomer. Associates with 30S ribosomal subunit, binds 16S rRNA.</text>
</comment>
<dbReference type="STRING" id="1121316.SAMN02745207_02048"/>
<comment type="similarity">
    <text evidence="10">Belongs to the TRAFAC class YlqF/YawG GTPase family. RsgA subfamily.</text>
</comment>
<evidence type="ECO:0000256" key="6">
    <source>
        <dbReference type="ARBA" id="ARBA00022801"/>
    </source>
</evidence>
<dbReference type="OrthoDB" id="9809485at2"/>
<dbReference type="GO" id="GO:0042274">
    <property type="term" value="P:ribosomal small subunit biogenesis"/>
    <property type="evidence" value="ECO:0007669"/>
    <property type="project" value="UniProtKB-UniRule"/>
</dbReference>
<evidence type="ECO:0000256" key="1">
    <source>
        <dbReference type="ARBA" id="ARBA00022490"/>
    </source>
</evidence>
<dbReference type="InterPro" id="IPR010914">
    <property type="entry name" value="RsgA_GTPase_dom"/>
</dbReference>
<evidence type="ECO:0000313" key="14">
    <source>
        <dbReference type="Proteomes" id="UP000184447"/>
    </source>
</evidence>
<sequence>MDNKINLFHWGLKESFIKEYEENYQGYYLGRVVEEQKNLYKIVTEEGKMLGKISGKMSYNAIERMDYPTVGDWVVVDRVNHDNGVAIINGILKRKSKFSRKVAGNRSDEQIVAANVDNLFICMTLNNDFNLKRLERYISLAWNSGATPVILLTKSDLCEDINEKYSQVDSIAFGIDIIVVSSVEMSGIEQVKTYLKEGSTIGFVGSSGVGKSTLVNSILNEEKQLTKDIGNGDKGRHTTTYRELIQTNLGGVIIDTPGMREVGMLGDNESIYNSFKDIEEISARCKFTNCSHRTEVGCAIKEAMKNGNISVERYNNYLKLKKEAEFMERKSNKNSQRAYVREIKKRNRAMKKVKF</sequence>
<name>A0A1M5V3R4_9CLOT</name>
<dbReference type="RefSeq" id="WP_073338342.1">
    <property type="nucleotide sequence ID" value="NZ_FQXM01000010.1"/>
</dbReference>
<comment type="function">
    <text evidence="10">One of several proteins that assist in the late maturation steps of the functional core of the 30S ribosomal subunit. Helps release RbfA from mature subunits. May play a role in the assembly of ribosomal proteins into the subunit. Circularly permuted GTPase that catalyzes slow GTP hydrolysis, GTPase activity is stimulated by the 30S ribosomal subunit.</text>
</comment>
<dbReference type="GO" id="GO:0046872">
    <property type="term" value="F:metal ion binding"/>
    <property type="evidence" value="ECO:0007669"/>
    <property type="project" value="UniProtKB-KW"/>
</dbReference>
<protein>
    <recommendedName>
        <fullName evidence="10">Small ribosomal subunit biogenesis GTPase RsgA</fullName>
        <ecNumber evidence="10">3.6.1.-</ecNumber>
    </recommendedName>
</protein>
<organism evidence="13 14">
    <name type="scientific">Clostridium grantii DSM 8605</name>
    <dbReference type="NCBI Taxonomy" id="1121316"/>
    <lineage>
        <taxon>Bacteria</taxon>
        <taxon>Bacillati</taxon>
        <taxon>Bacillota</taxon>
        <taxon>Clostridia</taxon>
        <taxon>Eubacteriales</taxon>
        <taxon>Clostridiaceae</taxon>
        <taxon>Clostridium</taxon>
    </lineage>
</organism>
<evidence type="ECO:0000256" key="7">
    <source>
        <dbReference type="ARBA" id="ARBA00022833"/>
    </source>
</evidence>
<keyword evidence="6 10" id="KW-0378">Hydrolase</keyword>
<dbReference type="SUPFAM" id="SSF50249">
    <property type="entry name" value="Nucleic acid-binding proteins"/>
    <property type="match status" value="1"/>
</dbReference>
<dbReference type="Pfam" id="PF03193">
    <property type="entry name" value="RsgA_GTPase"/>
    <property type="match status" value="1"/>
</dbReference>
<dbReference type="Gene3D" id="1.10.40.50">
    <property type="entry name" value="Probable gtpase engc, domain 3"/>
    <property type="match status" value="1"/>
</dbReference>
<dbReference type="InterPro" id="IPR004881">
    <property type="entry name" value="Ribosome_biogen_GTPase_RsgA"/>
</dbReference>
<keyword evidence="14" id="KW-1185">Reference proteome</keyword>
<dbReference type="Gene3D" id="2.40.50.140">
    <property type="entry name" value="Nucleic acid-binding proteins"/>
    <property type="match status" value="1"/>
</dbReference>
<keyword evidence="5 10" id="KW-0547">Nucleotide-binding</keyword>
<dbReference type="EMBL" id="FQXM01000010">
    <property type="protein sequence ID" value="SHH69810.1"/>
    <property type="molecule type" value="Genomic_DNA"/>
</dbReference>
<feature type="domain" description="EngC GTPase" evidence="11">
    <location>
        <begin position="114"/>
        <end position="260"/>
    </location>
</feature>
<dbReference type="HAMAP" id="MF_01820">
    <property type="entry name" value="GTPase_RsgA"/>
    <property type="match status" value="1"/>
</dbReference>
<evidence type="ECO:0000256" key="9">
    <source>
        <dbReference type="ARBA" id="ARBA00023134"/>
    </source>
</evidence>
<dbReference type="SUPFAM" id="SSF52540">
    <property type="entry name" value="P-loop containing nucleoside triphosphate hydrolases"/>
    <property type="match status" value="1"/>
</dbReference>
<dbReference type="PANTHER" id="PTHR32120">
    <property type="entry name" value="SMALL RIBOSOMAL SUBUNIT BIOGENESIS GTPASE RSGA"/>
    <property type="match status" value="1"/>
</dbReference>
<accession>A0A1M5V3R4</accession>
<feature type="binding site" evidence="10">
    <location>
        <position position="290"/>
    </location>
    <ligand>
        <name>Zn(2+)</name>
        <dbReference type="ChEBI" id="CHEBI:29105"/>
    </ligand>
</feature>
<evidence type="ECO:0000256" key="4">
    <source>
        <dbReference type="ARBA" id="ARBA00022730"/>
    </source>
</evidence>
<dbReference type="InterPro" id="IPR012340">
    <property type="entry name" value="NA-bd_OB-fold"/>
</dbReference>
<keyword evidence="8 10" id="KW-0694">RNA-binding</keyword>
<keyword evidence="4 10" id="KW-0699">rRNA-binding</keyword>
<dbReference type="InterPro" id="IPR030378">
    <property type="entry name" value="G_CP_dom"/>
</dbReference>
<dbReference type="GO" id="GO:0005737">
    <property type="term" value="C:cytoplasm"/>
    <property type="evidence" value="ECO:0007669"/>
    <property type="project" value="UniProtKB-SubCell"/>
</dbReference>
<evidence type="ECO:0000256" key="3">
    <source>
        <dbReference type="ARBA" id="ARBA00022723"/>
    </source>
</evidence>
<dbReference type="Proteomes" id="UP000184447">
    <property type="component" value="Unassembled WGS sequence"/>
</dbReference>
<feature type="binding site" evidence="10">
    <location>
        <begin position="153"/>
        <end position="156"/>
    </location>
    <ligand>
        <name>GTP</name>
        <dbReference type="ChEBI" id="CHEBI:37565"/>
    </ligand>
</feature>
<gene>
    <name evidence="10" type="primary">rsgA</name>
    <name evidence="13" type="ORF">SAMN02745207_02048</name>
</gene>
<evidence type="ECO:0000313" key="13">
    <source>
        <dbReference type="EMBL" id="SHH69810.1"/>
    </source>
</evidence>